<feature type="non-terminal residue" evidence="1">
    <location>
        <position position="1"/>
    </location>
</feature>
<accession>A0ABD0MLL1</accession>
<feature type="non-terminal residue" evidence="1">
    <location>
        <position position="67"/>
    </location>
</feature>
<dbReference type="EMBL" id="JAMKFB020000274">
    <property type="protein sequence ID" value="KAL0150769.1"/>
    <property type="molecule type" value="Genomic_DNA"/>
</dbReference>
<keyword evidence="2" id="KW-1185">Reference proteome</keyword>
<comment type="caution">
    <text evidence="1">The sequence shown here is derived from an EMBL/GenBank/DDBJ whole genome shotgun (WGS) entry which is preliminary data.</text>
</comment>
<gene>
    <name evidence="1" type="ORF">M9458_053927</name>
</gene>
<dbReference type="Proteomes" id="UP001529510">
    <property type="component" value="Unassembled WGS sequence"/>
</dbReference>
<evidence type="ECO:0000313" key="2">
    <source>
        <dbReference type="Proteomes" id="UP001529510"/>
    </source>
</evidence>
<evidence type="ECO:0000313" key="1">
    <source>
        <dbReference type="EMBL" id="KAL0150769.1"/>
    </source>
</evidence>
<proteinExistence type="predicted"/>
<reference evidence="1 2" key="1">
    <citation type="submission" date="2024-05" db="EMBL/GenBank/DDBJ databases">
        <title>Genome sequencing and assembly of Indian major carp, Cirrhinus mrigala (Hamilton, 1822).</title>
        <authorList>
            <person name="Mohindra V."/>
            <person name="Chowdhury L.M."/>
            <person name="Lal K."/>
            <person name="Jena J.K."/>
        </authorList>
    </citation>
    <scope>NUCLEOTIDE SEQUENCE [LARGE SCALE GENOMIC DNA]</scope>
    <source>
        <strain evidence="1">CM1030</strain>
        <tissue evidence="1">Blood</tissue>
    </source>
</reference>
<organism evidence="1 2">
    <name type="scientific">Cirrhinus mrigala</name>
    <name type="common">Mrigala</name>
    <dbReference type="NCBI Taxonomy" id="683832"/>
    <lineage>
        <taxon>Eukaryota</taxon>
        <taxon>Metazoa</taxon>
        <taxon>Chordata</taxon>
        <taxon>Craniata</taxon>
        <taxon>Vertebrata</taxon>
        <taxon>Euteleostomi</taxon>
        <taxon>Actinopterygii</taxon>
        <taxon>Neopterygii</taxon>
        <taxon>Teleostei</taxon>
        <taxon>Ostariophysi</taxon>
        <taxon>Cypriniformes</taxon>
        <taxon>Cyprinidae</taxon>
        <taxon>Labeoninae</taxon>
        <taxon>Labeonini</taxon>
        <taxon>Cirrhinus</taxon>
    </lineage>
</organism>
<sequence length="67" mass="7319">IERIASERAEPELVAAELQVVNQAHSEIFETETFNKKTDDDGPAGLIDGKISESNGIDMAAEQTLFK</sequence>
<protein>
    <submittedName>
        <fullName evidence="1">Uncharacterized protein</fullName>
    </submittedName>
</protein>
<name>A0ABD0MLL1_CIRMR</name>
<dbReference type="AlphaFoldDB" id="A0ABD0MLL1"/>